<evidence type="ECO:0000256" key="1">
    <source>
        <dbReference type="SAM" id="Phobius"/>
    </source>
</evidence>
<dbReference type="AlphaFoldDB" id="A0A497ET88"/>
<feature type="transmembrane region" description="Helical" evidence="1">
    <location>
        <begin position="233"/>
        <end position="254"/>
    </location>
</feature>
<organism evidence="3 4">
    <name type="scientific">Thermoproteota archaeon</name>
    <dbReference type="NCBI Taxonomy" id="2056631"/>
    <lineage>
        <taxon>Archaea</taxon>
        <taxon>Thermoproteota</taxon>
    </lineage>
</organism>
<dbReference type="InterPro" id="IPR039476">
    <property type="entry name" value="P2CMN_synthase_LarB"/>
</dbReference>
<evidence type="ECO:0000259" key="2">
    <source>
        <dbReference type="SMART" id="SM01001"/>
    </source>
</evidence>
<dbReference type="Gene3D" id="3.40.50.1970">
    <property type="match status" value="1"/>
</dbReference>
<sequence>MSLRIRDILEKVKKGELEVNVAEKELRLLAVKDIEIALLDVSREVRRGVPEIVFGEGKSADQLYEIVRTFLDEVGRVIVSRVAQGVADTLLLKLKDLGDYEVKYEPKARVFIAKKRGFENVKLIGRVGIVTAGTADLQVAEEAKIILEELGCQTLLIADVGIAGLQRVIMAARRLIEEDVDVVIAVAGMEGALPSVLASILDIPVIGVPTSVGYGFGARGEAALMNMLQSCSLGLTVVNIDNGVAAAIAAYLVLRKINERGKKG</sequence>
<keyword evidence="1" id="KW-0472">Membrane</keyword>
<dbReference type="Proteomes" id="UP000278475">
    <property type="component" value="Unassembled WGS sequence"/>
</dbReference>
<dbReference type="NCBIfam" id="NF033503">
    <property type="entry name" value="LarB"/>
    <property type="match status" value="1"/>
</dbReference>
<dbReference type="EMBL" id="QMQV01000012">
    <property type="protein sequence ID" value="RLE50141.1"/>
    <property type="molecule type" value="Genomic_DNA"/>
</dbReference>
<dbReference type="PANTHER" id="PTHR43064">
    <property type="entry name" value="PHOSPHORIBOSYLAMINOIMIDAZOLE CARBOXYLASE-RELATED"/>
    <property type="match status" value="1"/>
</dbReference>
<dbReference type="InterPro" id="IPR000031">
    <property type="entry name" value="PurE_dom"/>
</dbReference>
<comment type="caution">
    <text evidence="3">The sequence shown here is derived from an EMBL/GenBank/DDBJ whole genome shotgun (WGS) entry which is preliminary data.</text>
</comment>
<keyword evidence="1" id="KW-1133">Transmembrane helix</keyword>
<name>A0A497ET88_9CREN</name>
<dbReference type="GO" id="GO:0006189">
    <property type="term" value="P:'de novo' IMP biosynthetic process"/>
    <property type="evidence" value="ECO:0007669"/>
    <property type="project" value="InterPro"/>
</dbReference>
<feature type="domain" description="PurE" evidence="2">
    <location>
        <begin position="125"/>
        <end position="259"/>
    </location>
</feature>
<dbReference type="SUPFAM" id="SSF52255">
    <property type="entry name" value="N5-CAIR mutase (phosphoribosylaminoimidazole carboxylase, PurE)"/>
    <property type="match status" value="1"/>
</dbReference>
<protein>
    <submittedName>
        <fullName evidence="3">Nickel pincer cofactor biosynthesis protein LarB</fullName>
    </submittedName>
</protein>
<dbReference type="PANTHER" id="PTHR43064:SF1">
    <property type="entry name" value="SLL1489 PROTEIN"/>
    <property type="match status" value="1"/>
</dbReference>
<dbReference type="SMART" id="SM01001">
    <property type="entry name" value="AIRC"/>
    <property type="match status" value="1"/>
</dbReference>
<gene>
    <name evidence="3" type="primary">larB</name>
    <name evidence="3" type="ORF">DRJ31_02385</name>
</gene>
<evidence type="ECO:0000313" key="4">
    <source>
        <dbReference type="Proteomes" id="UP000278475"/>
    </source>
</evidence>
<dbReference type="GO" id="GO:0016787">
    <property type="term" value="F:hydrolase activity"/>
    <property type="evidence" value="ECO:0007669"/>
    <property type="project" value="InterPro"/>
</dbReference>
<reference evidence="3 4" key="1">
    <citation type="submission" date="2018-06" db="EMBL/GenBank/DDBJ databases">
        <title>Extensive metabolic versatility and redundancy in microbially diverse, dynamic hydrothermal sediments.</title>
        <authorList>
            <person name="Dombrowski N."/>
            <person name="Teske A."/>
            <person name="Baker B.J."/>
        </authorList>
    </citation>
    <scope>NUCLEOTIDE SEQUENCE [LARGE SCALE GENOMIC DNA]</scope>
    <source>
        <strain evidence="3">B66_G16</strain>
    </source>
</reference>
<accession>A0A497ET88</accession>
<proteinExistence type="predicted"/>
<keyword evidence="1" id="KW-0812">Transmembrane</keyword>
<evidence type="ECO:0000313" key="3">
    <source>
        <dbReference type="EMBL" id="RLE50141.1"/>
    </source>
</evidence>
<dbReference type="Pfam" id="PF00731">
    <property type="entry name" value="AIRC"/>
    <property type="match status" value="1"/>
</dbReference>